<organism evidence="2 3">
    <name type="scientific">Hibiscus sabdariffa</name>
    <name type="common">roselle</name>
    <dbReference type="NCBI Taxonomy" id="183260"/>
    <lineage>
        <taxon>Eukaryota</taxon>
        <taxon>Viridiplantae</taxon>
        <taxon>Streptophyta</taxon>
        <taxon>Embryophyta</taxon>
        <taxon>Tracheophyta</taxon>
        <taxon>Spermatophyta</taxon>
        <taxon>Magnoliopsida</taxon>
        <taxon>eudicotyledons</taxon>
        <taxon>Gunneridae</taxon>
        <taxon>Pentapetalae</taxon>
        <taxon>rosids</taxon>
        <taxon>malvids</taxon>
        <taxon>Malvales</taxon>
        <taxon>Malvaceae</taxon>
        <taxon>Malvoideae</taxon>
        <taxon>Hibiscus</taxon>
    </lineage>
</organism>
<dbReference type="PANTHER" id="PTHR32108:SF9">
    <property type="entry name" value="REVERSE TRANSCRIPTASE RNASE H-LIKE DOMAIN-CONTAINING PROTEIN"/>
    <property type="match status" value="1"/>
</dbReference>
<evidence type="ECO:0000256" key="1">
    <source>
        <dbReference type="SAM" id="MobiDB-lite"/>
    </source>
</evidence>
<feature type="compositionally biased region" description="Basic and acidic residues" evidence="1">
    <location>
        <begin position="78"/>
        <end position="102"/>
    </location>
</feature>
<reference evidence="2 3" key="1">
    <citation type="journal article" date="2024" name="G3 (Bethesda)">
        <title>Genome assembly of Hibiscus sabdariffa L. provides insights into metabolisms of medicinal natural products.</title>
        <authorList>
            <person name="Kim T."/>
        </authorList>
    </citation>
    <scope>NUCLEOTIDE SEQUENCE [LARGE SCALE GENOMIC DNA]</scope>
    <source>
        <strain evidence="2">TK-2024</strain>
        <tissue evidence="2">Old leaves</tissue>
    </source>
</reference>
<keyword evidence="3" id="KW-1185">Reference proteome</keyword>
<accession>A0ABR2N7T4</accession>
<comment type="caution">
    <text evidence="2">The sequence shown here is derived from an EMBL/GenBank/DDBJ whole genome shotgun (WGS) entry which is preliminary data.</text>
</comment>
<proteinExistence type="predicted"/>
<sequence>MGGRKIANVCTSDNPSVKYSIERPFVILPKAKEESQPQEEISDTVPKMLISAPTPFPFKSTREVPWSYTASISTPEGSKSHTEKEQITKEESTLEAESKEVDSETINEAGHFTRSGRCYPPETVK</sequence>
<dbReference type="PANTHER" id="PTHR32108">
    <property type="entry name" value="DNA-DIRECTED RNA POLYMERASE SUBUNIT ALPHA"/>
    <property type="match status" value="1"/>
</dbReference>
<evidence type="ECO:0000313" key="3">
    <source>
        <dbReference type="Proteomes" id="UP001396334"/>
    </source>
</evidence>
<evidence type="ECO:0000313" key="2">
    <source>
        <dbReference type="EMBL" id="KAK8972216.1"/>
    </source>
</evidence>
<name>A0ABR2N7T4_9ROSI</name>
<feature type="region of interest" description="Disordered" evidence="1">
    <location>
        <begin position="69"/>
        <end position="125"/>
    </location>
</feature>
<dbReference type="Proteomes" id="UP001396334">
    <property type="component" value="Unassembled WGS sequence"/>
</dbReference>
<gene>
    <name evidence="2" type="ORF">V6N11_024301</name>
</gene>
<protein>
    <submittedName>
        <fullName evidence="2">Uncharacterized protein</fullName>
    </submittedName>
</protein>
<dbReference type="EMBL" id="JBBPBN010000224">
    <property type="protein sequence ID" value="KAK8972216.1"/>
    <property type="molecule type" value="Genomic_DNA"/>
</dbReference>